<proteinExistence type="predicted"/>
<dbReference type="EMBL" id="JADPRT010000029">
    <property type="protein sequence ID" value="MBF9073902.1"/>
    <property type="molecule type" value="Genomic_DNA"/>
</dbReference>
<comment type="caution">
    <text evidence="2">The sequence shown here is derived from an EMBL/GenBank/DDBJ whole genome shotgun (WGS) entry which is preliminary data.</text>
</comment>
<reference evidence="2" key="1">
    <citation type="submission" date="2020-11" db="EMBL/GenBank/DDBJ databases">
        <title>Isolation and identification of active actinomycetes.</title>
        <authorList>
            <person name="Yu B."/>
        </authorList>
    </citation>
    <scope>NUCLEOTIDE SEQUENCE</scope>
    <source>
        <strain evidence="2">NEAU-YB345</strain>
    </source>
</reference>
<feature type="signal peptide" evidence="1">
    <location>
        <begin position="1"/>
        <end position="29"/>
    </location>
</feature>
<feature type="chain" id="PRO_5037486270" evidence="1">
    <location>
        <begin position="30"/>
        <end position="565"/>
    </location>
</feature>
<evidence type="ECO:0000256" key="1">
    <source>
        <dbReference type="SAM" id="SignalP"/>
    </source>
</evidence>
<protein>
    <submittedName>
        <fullName evidence="2">Uncharacterized protein</fullName>
    </submittedName>
</protein>
<organism evidence="2 3">
    <name type="scientific">Streptacidiphilus fuscans</name>
    <dbReference type="NCBI Taxonomy" id="2789292"/>
    <lineage>
        <taxon>Bacteria</taxon>
        <taxon>Bacillati</taxon>
        <taxon>Actinomycetota</taxon>
        <taxon>Actinomycetes</taxon>
        <taxon>Kitasatosporales</taxon>
        <taxon>Streptomycetaceae</taxon>
        <taxon>Streptacidiphilus</taxon>
    </lineage>
</organism>
<name>A0A931BEN9_9ACTN</name>
<dbReference type="RefSeq" id="WP_196198720.1">
    <property type="nucleotide sequence ID" value="NZ_JADPRT010000029.1"/>
</dbReference>
<evidence type="ECO:0000313" key="2">
    <source>
        <dbReference type="EMBL" id="MBF9073902.1"/>
    </source>
</evidence>
<gene>
    <name evidence="2" type="ORF">I2501_38415</name>
</gene>
<keyword evidence="3" id="KW-1185">Reference proteome</keyword>
<sequence length="565" mass="58794">MRRRTALPATATTALLAAALLLPATTAAADTAPSPAPGTSVPAADPAPQLTSVDALQTDHGYVLRATASGDVDHVTFVLQQNYPTGDWGPKIDITVSQPAADGSWQTTGPLHLPHGYYAISAIAYAADGTPSLEGALGGDPVPITLLPVFHDTVFGQAPLSYDNQVETVTGYLTTYDPDSGDTGTPWTGPLTIQASAGNTNTPTTPNRATTQTIATDGSWSIAFQPNPNTGSTMAVSVAALLPFVVCPECSPESIPGPSTTVAAAVNTPTRIVLDHTGATLTAGTKTTVSGTLEYQNTSGWHPVPGGFVFLGGDGTWSSTQAETDTNGRFSFTMTVPDTSTSWPIYTSATSVSLYLAAAQASETVTSMPDQPVLQLSGASIDANSNLTIHQSVTSTTGIPGGNVQLQQSSDGRTGWATITTLPATTATHTVHVSNPHGYWRLYTPTAPGYAQAVSGTVHTFRYQTRITGGPTTTNVRPGTWVHFTGTLAQQGYGPWTAYANQTVQLWFRPAGSTRSYLAGTAHTNTAGAFALWARPTTSGTWTLSYQTTSVWNTNASTTATIHVS</sequence>
<dbReference type="AlphaFoldDB" id="A0A931BEN9"/>
<accession>A0A931BEN9</accession>
<dbReference type="Proteomes" id="UP000657385">
    <property type="component" value="Unassembled WGS sequence"/>
</dbReference>
<evidence type="ECO:0000313" key="3">
    <source>
        <dbReference type="Proteomes" id="UP000657385"/>
    </source>
</evidence>
<keyword evidence="1" id="KW-0732">Signal</keyword>